<dbReference type="AlphaFoldDB" id="A0AAD7W5I9"/>
<comment type="caution">
    <text evidence="2">The sequence shown here is derived from an EMBL/GenBank/DDBJ whole genome shotgun (WGS) entry which is preliminary data.</text>
</comment>
<organism evidence="2 3">
    <name type="scientific">Aldrovandia affinis</name>
    <dbReference type="NCBI Taxonomy" id="143900"/>
    <lineage>
        <taxon>Eukaryota</taxon>
        <taxon>Metazoa</taxon>
        <taxon>Chordata</taxon>
        <taxon>Craniata</taxon>
        <taxon>Vertebrata</taxon>
        <taxon>Euteleostomi</taxon>
        <taxon>Actinopterygii</taxon>
        <taxon>Neopterygii</taxon>
        <taxon>Teleostei</taxon>
        <taxon>Notacanthiformes</taxon>
        <taxon>Halosauridae</taxon>
        <taxon>Aldrovandia</taxon>
    </lineage>
</organism>
<protein>
    <submittedName>
        <fullName evidence="2">Uncharacterized protein</fullName>
    </submittedName>
</protein>
<reference evidence="2" key="1">
    <citation type="journal article" date="2023" name="Science">
        <title>Genome structures resolve the early diversification of teleost fishes.</title>
        <authorList>
            <person name="Parey E."/>
            <person name="Louis A."/>
            <person name="Montfort J."/>
            <person name="Bouchez O."/>
            <person name="Roques C."/>
            <person name="Iampietro C."/>
            <person name="Lluch J."/>
            <person name="Castinel A."/>
            <person name="Donnadieu C."/>
            <person name="Desvignes T."/>
            <person name="Floi Bucao C."/>
            <person name="Jouanno E."/>
            <person name="Wen M."/>
            <person name="Mejri S."/>
            <person name="Dirks R."/>
            <person name="Jansen H."/>
            <person name="Henkel C."/>
            <person name="Chen W.J."/>
            <person name="Zahm M."/>
            <person name="Cabau C."/>
            <person name="Klopp C."/>
            <person name="Thompson A.W."/>
            <person name="Robinson-Rechavi M."/>
            <person name="Braasch I."/>
            <person name="Lecointre G."/>
            <person name="Bobe J."/>
            <person name="Postlethwait J.H."/>
            <person name="Berthelot C."/>
            <person name="Roest Crollius H."/>
            <person name="Guiguen Y."/>
        </authorList>
    </citation>
    <scope>NUCLEOTIDE SEQUENCE</scope>
    <source>
        <strain evidence="2">NC1722</strain>
    </source>
</reference>
<dbReference type="EMBL" id="JAINUG010000269">
    <property type="protein sequence ID" value="KAJ8384567.1"/>
    <property type="molecule type" value="Genomic_DNA"/>
</dbReference>
<evidence type="ECO:0000256" key="1">
    <source>
        <dbReference type="SAM" id="MobiDB-lite"/>
    </source>
</evidence>
<gene>
    <name evidence="2" type="ORF">AAFF_G00201000</name>
</gene>
<name>A0AAD7W5I9_9TELE</name>
<sequence>MEDKRFDFRAVMTTAKHCGGMPQTAPRACGENFSLYSTLKEEKPQSGSNLSLRFSSVGVRVAFQFSLEPFFWQKGPWAMEGAPNINSVPHGAHGNTSEPICGESGDVSGLTRPGGRKEAARCQTVSTCLLRVPAQ</sequence>
<accession>A0AAD7W5I9</accession>
<dbReference type="Proteomes" id="UP001221898">
    <property type="component" value="Unassembled WGS sequence"/>
</dbReference>
<evidence type="ECO:0000313" key="3">
    <source>
        <dbReference type="Proteomes" id="UP001221898"/>
    </source>
</evidence>
<feature type="region of interest" description="Disordered" evidence="1">
    <location>
        <begin position="86"/>
        <end position="116"/>
    </location>
</feature>
<evidence type="ECO:0000313" key="2">
    <source>
        <dbReference type="EMBL" id="KAJ8384567.1"/>
    </source>
</evidence>
<proteinExistence type="predicted"/>
<keyword evidence="3" id="KW-1185">Reference proteome</keyword>